<feature type="region of interest" description="Disordered" evidence="1">
    <location>
        <begin position="123"/>
        <end position="183"/>
    </location>
</feature>
<keyword evidence="3" id="KW-1185">Reference proteome</keyword>
<dbReference type="Proteomes" id="UP000298416">
    <property type="component" value="Unassembled WGS sequence"/>
</dbReference>
<evidence type="ECO:0000313" key="3">
    <source>
        <dbReference type="Proteomes" id="UP000298416"/>
    </source>
</evidence>
<name>A0A8X8YM95_SALSN</name>
<evidence type="ECO:0000313" key="2">
    <source>
        <dbReference type="EMBL" id="KAG6434275.1"/>
    </source>
</evidence>
<reference evidence="2" key="2">
    <citation type="submission" date="2020-08" db="EMBL/GenBank/DDBJ databases">
        <title>Plant Genome Project.</title>
        <authorList>
            <person name="Zhang R.-G."/>
        </authorList>
    </citation>
    <scope>NUCLEOTIDE SEQUENCE</scope>
    <source>
        <strain evidence="2">Huo1</strain>
        <tissue evidence="2">Leaf</tissue>
    </source>
</reference>
<feature type="compositionally biased region" description="Polar residues" evidence="1">
    <location>
        <begin position="155"/>
        <end position="174"/>
    </location>
</feature>
<feature type="compositionally biased region" description="Gly residues" evidence="1">
    <location>
        <begin position="144"/>
        <end position="154"/>
    </location>
</feature>
<reference evidence="2" key="1">
    <citation type="submission" date="2018-01" db="EMBL/GenBank/DDBJ databases">
        <authorList>
            <person name="Mao J.F."/>
        </authorList>
    </citation>
    <scope>NUCLEOTIDE SEQUENCE</scope>
    <source>
        <strain evidence="2">Huo1</strain>
        <tissue evidence="2">Leaf</tissue>
    </source>
</reference>
<accession>A0A8X8YM95</accession>
<dbReference type="EMBL" id="PNBA02000002">
    <property type="protein sequence ID" value="KAG6434275.1"/>
    <property type="molecule type" value="Genomic_DNA"/>
</dbReference>
<dbReference type="AlphaFoldDB" id="A0A8X8YM95"/>
<evidence type="ECO:0000256" key="1">
    <source>
        <dbReference type="SAM" id="MobiDB-lite"/>
    </source>
</evidence>
<sequence length="228" mass="24949">MINMTPVKLDSTTYLIWHRQMLHMAECFDLQGFLDGSVVAPQSSLTSGCWQAMLEVIGCSSSHSARVNITGNQYTSFADTRLVLTPIPMFRHLLHQAKQFESMLSAMEVPPTSPAAFSTERGRTINEQHPGGGQNSNSSQRFGCGRGHYHGQGRGNSNPRLNNGHSSQTSQSDGRSGRRPYTPRCQICRGDHYADKCPQFLNARNAIPSAHLAEAFKASCSVAPPADL</sequence>
<organism evidence="2">
    <name type="scientific">Salvia splendens</name>
    <name type="common">Scarlet sage</name>
    <dbReference type="NCBI Taxonomy" id="180675"/>
    <lineage>
        <taxon>Eukaryota</taxon>
        <taxon>Viridiplantae</taxon>
        <taxon>Streptophyta</taxon>
        <taxon>Embryophyta</taxon>
        <taxon>Tracheophyta</taxon>
        <taxon>Spermatophyta</taxon>
        <taxon>Magnoliopsida</taxon>
        <taxon>eudicotyledons</taxon>
        <taxon>Gunneridae</taxon>
        <taxon>Pentapetalae</taxon>
        <taxon>asterids</taxon>
        <taxon>lamiids</taxon>
        <taxon>Lamiales</taxon>
        <taxon>Lamiaceae</taxon>
        <taxon>Nepetoideae</taxon>
        <taxon>Mentheae</taxon>
        <taxon>Salviinae</taxon>
        <taxon>Salvia</taxon>
        <taxon>Salvia subgen. Calosphace</taxon>
        <taxon>core Calosphace</taxon>
    </lineage>
</organism>
<protein>
    <recommendedName>
        <fullName evidence="4">Retrotransposon Copia-like N-terminal domain-containing protein</fullName>
    </recommendedName>
</protein>
<evidence type="ECO:0008006" key="4">
    <source>
        <dbReference type="Google" id="ProtNLM"/>
    </source>
</evidence>
<proteinExistence type="predicted"/>
<comment type="caution">
    <text evidence="2">The sequence shown here is derived from an EMBL/GenBank/DDBJ whole genome shotgun (WGS) entry which is preliminary data.</text>
</comment>
<gene>
    <name evidence="2" type="ORF">SASPL_105899</name>
</gene>